<dbReference type="InParanoid" id="A0A3N1HKR7"/>
<evidence type="ECO:0000256" key="2">
    <source>
        <dbReference type="SAM" id="Phobius"/>
    </source>
</evidence>
<evidence type="ECO:0000313" key="3">
    <source>
        <dbReference type="EMBL" id="ROP43094.1"/>
    </source>
</evidence>
<protein>
    <recommendedName>
        <fullName evidence="5">Cell division protein FtsB</fullName>
    </recommendedName>
</protein>
<dbReference type="RefSeq" id="WP_123379806.1">
    <property type="nucleotide sequence ID" value="NZ_RJKN01000004.1"/>
</dbReference>
<evidence type="ECO:0000256" key="1">
    <source>
        <dbReference type="SAM" id="MobiDB-lite"/>
    </source>
</evidence>
<gene>
    <name evidence="3" type="ORF">EDC03_1689</name>
</gene>
<name>A0A3N1HKR7_9ACTN</name>
<keyword evidence="2" id="KW-1133">Transmembrane helix</keyword>
<feature type="compositionally biased region" description="Low complexity" evidence="1">
    <location>
        <begin position="187"/>
        <end position="209"/>
    </location>
</feature>
<dbReference type="Proteomes" id="UP000276232">
    <property type="component" value="Unassembled WGS sequence"/>
</dbReference>
<reference evidence="3 4" key="1">
    <citation type="journal article" date="2015" name="Stand. Genomic Sci.">
        <title>Genomic Encyclopedia of Bacterial and Archaeal Type Strains, Phase III: the genomes of soil and plant-associated and newly described type strains.</title>
        <authorList>
            <person name="Whitman W.B."/>
            <person name="Woyke T."/>
            <person name="Klenk H.P."/>
            <person name="Zhou Y."/>
            <person name="Lilburn T.G."/>
            <person name="Beck B.J."/>
            <person name="De Vos P."/>
            <person name="Vandamme P."/>
            <person name="Eisen J.A."/>
            <person name="Garrity G."/>
            <person name="Hugenholtz P."/>
            <person name="Kyrpides N.C."/>
        </authorList>
    </citation>
    <scope>NUCLEOTIDE SEQUENCE [LARGE SCALE GENOMIC DNA]</scope>
    <source>
        <strain evidence="3 4">CECT 7306</strain>
    </source>
</reference>
<dbReference type="EMBL" id="RJKN01000004">
    <property type="protein sequence ID" value="ROP43094.1"/>
    <property type="molecule type" value="Genomic_DNA"/>
</dbReference>
<keyword evidence="2" id="KW-0812">Transmembrane</keyword>
<feature type="region of interest" description="Disordered" evidence="1">
    <location>
        <begin position="171"/>
        <end position="235"/>
    </location>
</feature>
<feature type="region of interest" description="Disordered" evidence="1">
    <location>
        <begin position="1"/>
        <end position="61"/>
    </location>
</feature>
<proteinExistence type="predicted"/>
<organism evidence="3 4">
    <name type="scientific">Pseudokineococcus lusitanus</name>
    <dbReference type="NCBI Taxonomy" id="763993"/>
    <lineage>
        <taxon>Bacteria</taxon>
        <taxon>Bacillati</taxon>
        <taxon>Actinomycetota</taxon>
        <taxon>Actinomycetes</taxon>
        <taxon>Kineosporiales</taxon>
        <taxon>Kineosporiaceae</taxon>
        <taxon>Pseudokineococcus</taxon>
    </lineage>
</organism>
<feature type="compositionally biased region" description="Low complexity" evidence="1">
    <location>
        <begin position="35"/>
        <end position="61"/>
    </location>
</feature>
<accession>A0A3N1HKR7</accession>
<feature type="transmembrane region" description="Helical" evidence="2">
    <location>
        <begin position="79"/>
        <end position="101"/>
    </location>
</feature>
<dbReference type="AlphaFoldDB" id="A0A3N1HKR7"/>
<feature type="compositionally biased region" description="Low complexity" evidence="1">
    <location>
        <begin position="1"/>
        <end position="16"/>
    </location>
</feature>
<comment type="caution">
    <text evidence="3">The sequence shown here is derived from an EMBL/GenBank/DDBJ whole genome shotgun (WGS) entry which is preliminary data.</text>
</comment>
<evidence type="ECO:0000313" key="4">
    <source>
        <dbReference type="Proteomes" id="UP000276232"/>
    </source>
</evidence>
<keyword evidence="4" id="KW-1185">Reference proteome</keyword>
<dbReference type="OrthoDB" id="3873701at2"/>
<feature type="compositionally biased region" description="Polar residues" evidence="1">
    <location>
        <begin position="217"/>
        <end position="235"/>
    </location>
</feature>
<keyword evidence="2" id="KW-0472">Membrane</keyword>
<evidence type="ECO:0008006" key="5">
    <source>
        <dbReference type="Google" id="ProtNLM"/>
    </source>
</evidence>
<sequence length="235" mass="23983">MSAASAASSTRALRAAGVPARTSPPRGRPLREQAARAVAARPAPRTTARATRPGETARATAPRVRLVAPPSSARRRLPFGLLCGLLVLASLLGVLLLNISLSQGSYELHALQRDQRAAVEERQALAERLETTSSPGELARRATEQGMVPAGPTAFVALPEGRLVGTTAPAEDVPLEEGVAPAPLDPSAVAADEPAPAEAAAEAAASAAERGVEADTGTPQTSASQTDASTQEDSP</sequence>